<organism evidence="4 5">
    <name type="scientific">Sinosporangium album</name>
    <dbReference type="NCBI Taxonomy" id="504805"/>
    <lineage>
        <taxon>Bacteria</taxon>
        <taxon>Bacillati</taxon>
        <taxon>Actinomycetota</taxon>
        <taxon>Actinomycetes</taxon>
        <taxon>Streptosporangiales</taxon>
        <taxon>Streptosporangiaceae</taxon>
        <taxon>Sinosporangium</taxon>
    </lineage>
</organism>
<feature type="signal peptide" evidence="3">
    <location>
        <begin position="1"/>
        <end position="23"/>
    </location>
</feature>
<dbReference type="STRING" id="504805.SAMN05421505_11759"/>
<reference evidence="4 5" key="1">
    <citation type="submission" date="2016-10" db="EMBL/GenBank/DDBJ databases">
        <authorList>
            <person name="de Groot N.N."/>
        </authorList>
    </citation>
    <scope>NUCLEOTIDE SEQUENCE [LARGE SCALE GENOMIC DNA]</scope>
    <source>
        <strain evidence="4 5">CPCC 201354</strain>
    </source>
</reference>
<evidence type="ECO:0000313" key="4">
    <source>
        <dbReference type="EMBL" id="SDH51537.1"/>
    </source>
</evidence>
<feature type="compositionally biased region" description="Gly residues" evidence="1">
    <location>
        <begin position="176"/>
        <end position="187"/>
    </location>
</feature>
<accession>A0A1G8D103</accession>
<evidence type="ECO:0000313" key="5">
    <source>
        <dbReference type="Proteomes" id="UP000198923"/>
    </source>
</evidence>
<proteinExistence type="predicted"/>
<evidence type="ECO:0008006" key="6">
    <source>
        <dbReference type="Google" id="ProtNLM"/>
    </source>
</evidence>
<keyword evidence="5" id="KW-1185">Reference proteome</keyword>
<dbReference type="EMBL" id="FNCN01000017">
    <property type="protein sequence ID" value="SDH51537.1"/>
    <property type="molecule type" value="Genomic_DNA"/>
</dbReference>
<feature type="chain" id="PRO_5038601898" description="MYXO-CTERM domain-containing protein" evidence="3">
    <location>
        <begin position="24"/>
        <end position="220"/>
    </location>
</feature>
<keyword evidence="3" id="KW-0732">Signal</keyword>
<keyword evidence="2" id="KW-0812">Transmembrane</keyword>
<evidence type="ECO:0000256" key="2">
    <source>
        <dbReference type="SAM" id="Phobius"/>
    </source>
</evidence>
<evidence type="ECO:0000256" key="1">
    <source>
        <dbReference type="SAM" id="MobiDB-lite"/>
    </source>
</evidence>
<protein>
    <recommendedName>
        <fullName evidence="6">MYXO-CTERM domain-containing protein</fullName>
    </recommendedName>
</protein>
<gene>
    <name evidence="4" type="ORF">SAMN05421505_11759</name>
</gene>
<name>A0A1G8D103_9ACTN</name>
<feature type="region of interest" description="Disordered" evidence="1">
    <location>
        <begin position="102"/>
        <end position="133"/>
    </location>
</feature>
<sequence length="220" mass="21820">MPRVGQIMAIGALALIGAVGCTAEPEAAELAAGSGAATPTASPTAAVTGRENVAIRLNPERVTEGERDSVWVLANCPVPEGGPEHSGTATSDAFTRAVTLEPVPTDAEGGGDSGSSDAPSAPARGPWVRGEARVPGTIDRGTYEVSIKCEGTNDTGTAKLRVAKRPEVVPDRAPKAGGGGTAAGGGPQEESGMSLGTVALVGAAVAGGGAGFVAWRRRRT</sequence>
<feature type="region of interest" description="Disordered" evidence="1">
    <location>
        <begin position="166"/>
        <end position="191"/>
    </location>
</feature>
<keyword evidence="2" id="KW-1133">Transmembrane helix</keyword>
<dbReference type="OrthoDB" id="3539239at2"/>
<feature type="transmembrane region" description="Helical" evidence="2">
    <location>
        <begin position="195"/>
        <end position="215"/>
    </location>
</feature>
<keyword evidence="2" id="KW-0472">Membrane</keyword>
<evidence type="ECO:0000256" key="3">
    <source>
        <dbReference type="SAM" id="SignalP"/>
    </source>
</evidence>
<dbReference type="AlphaFoldDB" id="A0A1G8D103"/>
<feature type="compositionally biased region" description="Low complexity" evidence="1">
    <location>
        <begin position="114"/>
        <end position="126"/>
    </location>
</feature>
<dbReference type="Proteomes" id="UP000198923">
    <property type="component" value="Unassembled WGS sequence"/>
</dbReference>
<dbReference type="PROSITE" id="PS51257">
    <property type="entry name" value="PROKAR_LIPOPROTEIN"/>
    <property type="match status" value="1"/>
</dbReference>